<dbReference type="AlphaFoldDB" id="A0A3B0WYJ8"/>
<dbReference type="PANTHER" id="PTHR43711">
    <property type="entry name" value="TWO-COMPONENT HISTIDINE KINASE"/>
    <property type="match status" value="1"/>
</dbReference>
<feature type="domain" description="Histidine kinase" evidence="8">
    <location>
        <begin position="140"/>
        <end position="356"/>
    </location>
</feature>
<dbReference type="InterPro" id="IPR005467">
    <property type="entry name" value="His_kinase_dom"/>
</dbReference>
<sequence>PINAPDEWEKKALYKFADGTQEISEVVNINGEPYFRLMRPMFMKQSCLKCHGHLGFKVGDLRGGVGVAIPLERYIKNVSHEIKLALFNHGIVWVLGVLSVFFVSRYYQKHTAAQNKNLLLQQDIKQAEYANVAKSEFLSSMSHELRTPLNAILGFGQMLELDADKLNETQRNNVQEIIEAGHHLLWLIDEVLDLSKIESGKMEVEIEKISLDDLLLQSIALIINQAKARQIKIIDQITGNNLFVLGDFTRLKQVMVNILSNAVKYNHENGTITLHYKQLSDTSLCIGITDTGAGLSKKQIAEIFEPFVRFEASRNIEGTGIGLTITKRLIELMGGGLTVDGELDKGCTFWVELKLA</sequence>
<evidence type="ECO:0000256" key="6">
    <source>
        <dbReference type="ARBA" id="ARBA00023012"/>
    </source>
</evidence>
<dbReference type="SMART" id="SM00388">
    <property type="entry name" value="HisKA"/>
    <property type="match status" value="1"/>
</dbReference>
<dbReference type="Gene3D" id="3.30.450.290">
    <property type="match status" value="1"/>
</dbReference>
<keyword evidence="7" id="KW-0812">Transmembrane</keyword>
<dbReference type="Gene3D" id="1.10.287.130">
    <property type="match status" value="1"/>
</dbReference>
<dbReference type="Pfam" id="PF02518">
    <property type="entry name" value="HATPase_c"/>
    <property type="match status" value="1"/>
</dbReference>
<evidence type="ECO:0000256" key="2">
    <source>
        <dbReference type="ARBA" id="ARBA00012438"/>
    </source>
</evidence>
<dbReference type="InterPro" id="IPR003594">
    <property type="entry name" value="HATPase_dom"/>
</dbReference>
<dbReference type="InterPro" id="IPR036890">
    <property type="entry name" value="HATPase_C_sf"/>
</dbReference>
<keyword evidence="7" id="KW-0472">Membrane</keyword>
<dbReference type="InterPro" id="IPR021796">
    <property type="entry name" value="Tll0287-like_dom"/>
</dbReference>
<dbReference type="InterPro" id="IPR036097">
    <property type="entry name" value="HisK_dim/P_sf"/>
</dbReference>
<proteinExistence type="predicted"/>
<evidence type="ECO:0000256" key="3">
    <source>
        <dbReference type="ARBA" id="ARBA00022553"/>
    </source>
</evidence>
<dbReference type="InterPro" id="IPR004358">
    <property type="entry name" value="Sig_transdc_His_kin-like_C"/>
</dbReference>
<protein>
    <recommendedName>
        <fullName evidence="2">histidine kinase</fullName>
        <ecNumber evidence="2">2.7.13.3</ecNumber>
    </recommendedName>
</protein>
<keyword evidence="3" id="KW-0597">Phosphoprotein</keyword>
<keyword evidence="5" id="KW-0418">Kinase</keyword>
<dbReference type="SUPFAM" id="SSF55874">
    <property type="entry name" value="ATPase domain of HSP90 chaperone/DNA topoisomerase II/histidine kinase"/>
    <property type="match status" value="1"/>
</dbReference>
<dbReference type="CDD" id="cd00082">
    <property type="entry name" value="HisKA"/>
    <property type="match status" value="1"/>
</dbReference>
<evidence type="ECO:0000256" key="4">
    <source>
        <dbReference type="ARBA" id="ARBA00022679"/>
    </source>
</evidence>
<dbReference type="FunFam" id="3.30.565.10:FF:000006">
    <property type="entry name" value="Sensor histidine kinase WalK"/>
    <property type="match status" value="1"/>
</dbReference>
<dbReference type="InterPro" id="IPR050736">
    <property type="entry name" value="Sensor_HK_Regulatory"/>
</dbReference>
<evidence type="ECO:0000259" key="8">
    <source>
        <dbReference type="PROSITE" id="PS50109"/>
    </source>
</evidence>
<reference evidence="9" key="1">
    <citation type="submission" date="2018-06" db="EMBL/GenBank/DDBJ databases">
        <authorList>
            <person name="Zhirakovskaya E."/>
        </authorList>
    </citation>
    <scope>NUCLEOTIDE SEQUENCE</scope>
</reference>
<dbReference type="InterPro" id="IPR003661">
    <property type="entry name" value="HisK_dim/P_dom"/>
</dbReference>
<dbReference type="Gene3D" id="3.30.565.10">
    <property type="entry name" value="Histidine kinase-like ATPase, C-terminal domain"/>
    <property type="match status" value="1"/>
</dbReference>
<dbReference type="PRINTS" id="PR00344">
    <property type="entry name" value="BCTRLSENSOR"/>
</dbReference>
<evidence type="ECO:0000256" key="1">
    <source>
        <dbReference type="ARBA" id="ARBA00000085"/>
    </source>
</evidence>
<dbReference type="Pfam" id="PF00512">
    <property type="entry name" value="HisKA"/>
    <property type="match status" value="1"/>
</dbReference>
<dbReference type="PROSITE" id="PS50109">
    <property type="entry name" value="HIS_KIN"/>
    <property type="match status" value="1"/>
</dbReference>
<accession>A0A3B0WYJ8</accession>
<keyword evidence="7" id="KW-1133">Transmembrane helix</keyword>
<dbReference type="EC" id="2.7.13.3" evidence="2"/>
<evidence type="ECO:0000256" key="7">
    <source>
        <dbReference type="SAM" id="Phobius"/>
    </source>
</evidence>
<evidence type="ECO:0000256" key="5">
    <source>
        <dbReference type="ARBA" id="ARBA00022777"/>
    </source>
</evidence>
<feature type="non-terminal residue" evidence="9">
    <location>
        <position position="1"/>
    </location>
</feature>
<dbReference type="PANTHER" id="PTHR43711:SF31">
    <property type="entry name" value="HISTIDINE KINASE"/>
    <property type="match status" value="1"/>
</dbReference>
<name>A0A3B0WYJ8_9ZZZZ</name>
<dbReference type="SMART" id="SM00387">
    <property type="entry name" value="HATPase_c"/>
    <property type="match status" value="1"/>
</dbReference>
<gene>
    <name evidence="9" type="ORF">MNBD_GAMMA08-1259</name>
</gene>
<keyword evidence="4" id="KW-0808">Transferase</keyword>
<organism evidence="9">
    <name type="scientific">hydrothermal vent metagenome</name>
    <dbReference type="NCBI Taxonomy" id="652676"/>
    <lineage>
        <taxon>unclassified sequences</taxon>
        <taxon>metagenomes</taxon>
        <taxon>ecological metagenomes</taxon>
    </lineage>
</organism>
<feature type="transmembrane region" description="Helical" evidence="7">
    <location>
        <begin position="86"/>
        <end position="107"/>
    </location>
</feature>
<dbReference type="GO" id="GO:0000155">
    <property type="term" value="F:phosphorelay sensor kinase activity"/>
    <property type="evidence" value="ECO:0007669"/>
    <property type="project" value="InterPro"/>
</dbReference>
<keyword evidence="6" id="KW-0902">Two-component regulatory system</keyword>
<dbReference type="SUPFAM" id="SSF47384">
    <property type="entry name" value="Homodimeric domain of signal transducing histidine kinase"/>
    <property type="match status" value="1"/>
</dbReference>
<dbReference type="Pfam" id="PF11845">
    <property type="entry name" value="Tll0287-like"/>
    <property type="match status" value="1"/>
</dbReference>
<dbReference type="EMBL" id="UOFH01000152">
    <property type="protein sequence ID" value="VAW60611.1"/>
    <property type="molecule type" value="Genomic_DNA"/>
</dbReference>
<evidence type="ECO:0000313" key="9">
    <source>
        <dbReference type="EMBL" id="VAW60611.1"/>
    </source>
</evidence>
<comment type="catalytic activity">
    <reaction evidence="1">
        <text>ATP + protein L-histidine = ADP + protein N-phospho-L-histidine.</text>
        <dbReference type="EC" id="2.7.13.3"/>
    </reaction>
</comment>